<name>A0A9X5FCN1_9MICO</name>
<dbReference type="Pfam" id="PF13559">
    <property type="entry name" value="DUF4129"/>
    <property type="match status" value="1"/>
</dbReference>
<evidence type="ECO:0000313" key="5">
    <source>
        <dbReference type="Proteomes" id="UP000774283"/>
    </source>
</evidence>
<dbReference type="RefSeq" id="WP_168447813.1">
    <property type="nucleotide sequence ID" value="NZ_JAAXOW010000003.1"/>
</dbReference>
<evidence type="ECO:0000256" key="1">
    <source>
        <dbReference type="SAM" id="MobiDB-lite"/>
    </source>
</evidence>
<organism evidence="4 5">
    <name type="scientific">Sanguibacter hominis ATCC BAA-789</name>
    <dbReference type="NCBI Taxonomy" id="1312740"/>
    <lineage>
        <taxon>Bacteria</taxon>
        <taxon>Bacillati</taxon>
        <taxon>Actinomycetota</taxon>
        <taxon>Actinomycetes</taxon>
        <taxon>Micrococcales</taxon>
        <taxon>Sanguibacteraceae</taxon>
        <taxon>Sanguibacter</taxon>
    </lineage>
</organism>
<dbReference type="InterPro" id="IPR025403">
    <property type="entry name" value="TgpA-like_C"/>
</dbReference>
<evidence type="ECO:0000259" key="3">
    <source>
        <dbReference type="Pfam" id="PF13559"/>
    </source>
</evidence>
<evidence type="ECO:0000313" key="4">
    <source>
        <dbReference type="EMBL" id="NKX93760.1"/>
    </source>
</evidence>
<gene>
    <name evidence="4" type="ORF">HF995_10845</name>
</gene>
<dbReference type="EMBL" id="JAAXOW010000003">
    <property type="protein sequence ID" value="NKX93760.1"/>
    <property type="molecule type" value="Genomic_DNA"/>
</dbReference>
<feature type="region of interest" description="Disordered" evidence="1">
    <location>
        <begin position="215"/>
        <end position="242"/>
    </location>
</feature>
<reference evidence="4 5" key="1">
    <citation type="submission" date="2020-04" db="EMBL/GenBank/DDBJ databases">
        <title>MicrobeNet Type strains.</title>
        <authorList>
            <person name="Nicholson A.C."/>
        </authorList>
    </citation>
    <scope>NUCLEOTIDE SEQUENCE [LARGE SCALE GENOMIC DNA]</scope>
    <source>
        <strain evidence="4 5">ATCC BAA-789</strain>
    </source>
</reference>
<keyword evidence="2" id="KW-0472">Membrane</keyword>
<dbReference type="AlphaFoldDB" id="A0A9X5FCN1"/>
<comment type="caution">
    <text evidence="4">The sequence shown here is derived from an EMBL/GenBank/DDBJ whole genome shotgun (WGS) entry which is preliminary data.</text>
</comment>
<accession>A0A9X5FCN1</accession>
<feature type="domain" description="Protein-glutamine gamma-glutamyltransferase-like C-terminal" evidence="3">
    <location>
        <begin position="139"/>
        <end position="207"/>
    </location>
</feature>
<keyword evidence="5" id="KW-1185">Reference proteome</keyword>
<keyword evidence="2" id="KW-1133">Transmembrane helix</keyword>
<feature type="transmembrane region" description="Helical" evidence="2">
    <location>
        <begin position="70"/>
        <end position="91"/>
    </location>
</feature>
<evidence type="ECO:0000256" key="2">
    <source>
        <dbReference type="SAM" id="Phobius"/>
    </source>
</evidence>
<dbReference type="Proteomes" id="UP000774283">
    <property type="component" value="Unassembled WGS sequence"/>
</dbReference>
<sequence length="242" mass="25418">MVPGILRHPAADLLASIPVDPDRETARRMVVEELGKPAYRQTKGLLQRLLEWVGERLSELGSLSGDLSGTWIAIIVMAVVLVVAAIALVVAGPVRRRRAVRTTGGAVLGRDDARTAAQIRASAVAAVAGGDLALATVERFRAVVRSLEERALLEEVPSRTAEEAAADAGVFFPTYAQSILTAARLFDAVLYGHRAVDEAGYAGVATLDETLAQTRPVRAHDEPPASVLAGAPSGTDGTGAQR</sequence>
<protein>
    <submittedName>
        <fullName evidence="4">DUF4129 domain-containing protein</fullName>
    </submittedName>
</protein>
<keyword evidence="2" id="KW-0812">Transmembrane</keyword>
<proteinExistence type="predicted"/>